<feature type="repeat" description="WD" evidence="4">
    <location>
        <begin position="1093"/>
        <end position="1134"/>
    </location>
</feature>
<feature type="repeat" description="WD" evidence="4">
    <location>
        <begin position="1471"/>
        <end position="1512"/>
    </location>
</feature>
<dbReference type="InterPro" id="IPR016035">
    <property type="entry name" value="Acyl_Trfase/lysoPLipase"/>
</dbReference>
<dbReference type="PROSITE" id="PS51635">
    <property type="entry name" value="PNPLA"/>
    <property type="match status" value="1"/>
</dbReference>
<dbReference type="SUPFAM" id="SSF52540">
    <property type="entry name" value="P-loop containing nucleoside triphosphate hydrolases"/>
    <property type="match status" value="1"/>
</dbReference>
<dbReference type="InterPro" id="IPR056884">
    <property type="entry name" value="NPHP3-like_N"/>
</dbReference>
<keyword evidence="3" id="KW-0443">Lipid metabolism</keyword>
<dbReference type="PROSITE" id="PS50294">
    <property type="entry name" value="WD_REPEATS_REGION"/>
    <property type="match status" value="15"/>
</dbReference>
<evidence type="ECO:0000259" key="7">
    <source>
        <dbReference type="PROSITE" id="PS51635"/>
    </source>
</evidence>
<dbReference type="InterPro" id="IPR036322">
    <property type="entry name" value="WD40_repeat_dom_sf"/>
</dbReference>
<dbReference type="Gene3D" id="2.130.10.10">
    <property type="entry name" value="YVTN repeat-like/Quinoprotein amine dehydrogenase"/>
    <property type="match status" value="7"/>
</dbReference>
<dbReference type="InterPro" id="IPR027417">
    <property type="entry name" value="P-loop_NTPase"/>
</dbReference>
<keyword evidence="1 4" id="KW-0853">WD repeat</keyword>
<feature type="repeat" description="WD" evidence="4">
    <location>
        <begin position="1396"/>
        <end position="1428"/>
    </location>
</feature>
<dbReference type="PANTHER" id="PTHR44019">
    <property type="entry name" value="WD REPEAT-CONTAINING PROTEIN 55"/>
    <property type="match status" value="1"/>
</dbReference>
<evidence type="ECO:0000256" key="4">
    <source>
        <dbReference type="PROSITE-ProRule" id="PRU00221"/>
    </source>
</evidence>
<dbReference type="InterPro" id="IPR019775">
    <property type="entry name" value="WD40_repeat_CS"/>
</dbReference>
<feature type="repeat" description="WD" evidence="4">
    <location>
        <begin position="1135"/>
        <end position="1176"/>
    </location>
</feature>
<dbReference type="SUPFAM" id="SSF52151">
    <property type="entry name" value="FabD/lysophospholipase-like"/>
    <property type="match status" value="1"/>
</dbReference>
<dbReference type="PROSITE" id="PS50837">
    <property type="entry name" value="NACHT"/>
    <property type="match status" value="1"/>
</dbReference>
<keyword evidence="2" id="KW-0677">Repeat</keyword>
<dbReference type="InterPro" id="IPR050505">
    <property type="entry name" value="WDR55/POC1"/>
</dbReference>
<proteinExistence type="predicted"/>
<dbReference type="PROSITE" id="PS00678">
    <property type="entry name" value="WD_REPEATS_1"/>
    <property type="match status" value="12"/>
</dbReference>
<dbReference type="InterPro" id="IPR015943">
    <property type="entry name" value="WD40/YVTN_repeat-like_dom_sf"/>
</dbReference>
<dbReference type="PRINTS" id="PR00320">
    <property type="entry name" value="GPROTEINBRPT"/>
</dbReference>
<evidence type="ECO:0000313" key="8">
    <source>
        <dbReference type="EMBL" id="KAL2884645.1"/>
    </source>
</evidence>
<feature type="domain" description="NACHT" evidence="6">
    <location>
        <begin position="408"/>
        <end position="622"/>
    </location>
</feature>
<evidence type="ECO:0000256" key="5">
    <source>
        <dbReference type="PROSITE-ProRule" id="PRU01161"/>
    </source>
</evidence>
<evidence type="ECO:0000256" key="1">
    <source>
        <dbReference type="ARBA" id="ARBA00022574"/>
    </source>
</evidence>
<dbReference type="Pfam" id="PF25173">
    <property type="entry name" value="Beta-prop_WDR3_1st"/>
    <property type="match status" value="1"/>
</dbReference>
<evidence type="ECO:0000256" key="3">
    <source>
        <dbReference type="ARBA" id="ARBA00023098"/>
    </source>
</evidence>
<reference evidence="8 9" key="1">
    <citation type="submission" date="2020-05" db="EMBL/GenBank/DDBJ databases">
        <title>Ceratocystis lukuohia genome.</title>
        <authorList>
            <person name="Harrington T.C."/>
            <person name="Kim K."/>
            <person name="Mayers C.G."/>
        </authorList>
    </citation>
    <scope>NUCLEOTIDE SEQUENCE [LARGE SCALE GENOMIC DNA]</scope>
    <source>
        <strain evidence="8 9">C4212</strain>
    </source>
</reference>
<feature type="repeat" description="WD" evidence="4">
    <location>
        <begin position="925"/>
        <end position="966"/>
    </location>
</feature>
<dbReference type="InterPro" id="IPR001680">
    <property type="entry name" value="WD40_rpt"/>
</dbReference>
<evidence type="ECO:0000313" key="9">
    <source>
        <dbReference type="Proteomes" id="UP001610728"/>
    </source>
</evidence>
<dbReference type="Proteomes" id="UP001610728">
    <property type="component" value="Unassembled WGS sequence"/>
</dbReference>
<feature type="repeat" description="WD" evidence="4">
    <location>
        <begin position="1219"/>
        <end position="1260"/>
    </location>
</feature>
<dbReference type="PANTHER" id="PTHR44019:SF8">
    <property type="entry name" value="POC1 CENTRIOLAR PROTEIN HOMOLOG"/>
    <property type="match status" value="1"/>
</dbReference>
<dbReference type="Gene3D" id="3.40.1090.10">
    <property type="entry name" value="Cytosolic phospholipase A2 catalytic domain"/>
    <property type="match status" value="1"/>
</dbReference>
<dbReference type="PROSITE" id="PS50082">
    <property type="entry name" value="WD_REPEATS_2"/>
    <property type="match status" value="16"/>
</dbReference>
<comment type="caution">
    <text evidence="5">Lacks conserved residue(s) required for the propagation of feature annotation.</text>
</comment>
<dbReference type="InterPro" id="IPR007111">
    <property type="entry name" value="NACHT_NTPase"/>
</dbReference>
<dbReference type="Pfam" id="PF01734">
    <property type="entry name" value="Patatin"/>
    <property type="match status" value="1"/>
</dbReference>
<evidence type="ECO:0000256" key="2">
    <source>
        <dbReference type="ARBA" id="ARBA00022737"/>
    </source>
</evidence>
<dbReference type="InterPro" id="IPR020472">
    <property type="entry name" value="WD40_PAC1"/>
</dbReference>
<feature type="repeat" description="WD" evidence="4">
    <location>
        <begin position="1555"/>
        <end position="1596"/>
    </location>
</feature>
<sequence length="1688" mass="187547">MNSSMTQTTGPPVWLLSLDGGGINALSSLLILERIMECIQESEGLSETPRPCDRFDFIGGTGIGGIIAIMLGRLKMSCDDSVREYKSIVKAIFDLEPTLSSTIPTDEFSATRLEAAIKRMIRNNCTDPNCLQRKTDGHITGTDTCPHEDMLFADETCTKTAVLAMRTENLDTLPTLFKTYHIPRCLTGCKVWEVVRATSAGIALSDPITLGLDKIEFIGASYAYYNPCEALISEAESQFPGRNIMILSIGAGRYGLDEIGHSKDFMRRARWDMVPFFKHIHLKLKNKYDGLGVYYRFDFENVLKDYYTLNYDRISNIPGHTYHYLNMKKLSVKRFVATFTGSGVSQLNIQHIQHDEKDEQCLSDLYITYPFTDKKDIERRNGGLLEGSYRWILSHENFLQFLNENKSPILWIKGDPGKGKTMLLCGIIDELAQHKSVSLSYFFCQATNYRLSTATSVLRGLIYHLALYNPYLTKHVRNQYDYKKDLFKGPGAWYELCEILTSMLNDVSLKNAILIVDALDECRVDQKLLLEFITKPSRAKWIVSSRNRPDIEEILDDVEQKLKIHLEINQESVSIAVNYFIDIKVHELAEEKNYDMEMERAVLEHLRLNANGTFLWVSLVCQELSGQKSLTWQRLNELKLSLTESDSLYRSMLEHINQHKDPKLCKDILATALVLYRSVTVEELHLLVEGLQNFDREEAEEAIKSCGSFLTIRSNSVSFVRQPAHDYFLKECLREILPSSIADQHRKVFTRSLDLLHDGLKRDIYGLNTPGCLIDEVNAPQPDPLAAIRYSCTFWVNHLLDSRVDVIASENDEILDFFKKGYLHWLEALSLLNQVSIAGKAMQQLEAYLQGKGSQNLQDIVRDARRFLLLHGGVIEMAPLQVYVSALIFSPTNSLIRETFTHEEPQWIEVKPRVEENWDACQPTLEGHDRHVTSVVFSNDGQRLASGSRDKTVKIWDATSGTCLQTLESHSSEVTSIAFSKDGQRLASGSRDKTVKIWDATSGECLQTLGNHSSEVTSVALSNDGQRLASGSDDKTVKIWDTTSGACLKTLEGHSGSVTSVAFSNDGQRLASGSWDKTVKIWDPTSGTCLQTLESHASEVTSVALSNDGQRLASGSDDETVKIWDTTSGACLKTLEGHSWSVTSVAFSTDGQRLVSGSDDKTLRVWNVTSGTCLQTLEGHNGGVTSVVFSNDGQQLASGSDDNTVKIWDVAFSPCPHTAKSHDESVTSVAFSNDGKRLASGSDDHTVKIWDVTSGACLGTLEGHSWSVTSVAFSNDGQRLVSGSDDKTLRVWNVASGKRLWTLEGHNGGVTSVVFSKDGQRLASRSDDNTFKIWDVTSSKCLHTLENHCWPLSLLVMSNNDQRLASGSNDKTVRIWDATSGKLLHTFHDLDYYEASVVLSDDGQRLASGSLDNTIKIWDATSDTCLRNFQAHDYYRASAALSKDGQLLASGSDDNTVKIWSTYSGALAQTLKGHHRPVISMTFSNDGQKLASGSADHTVKIWNTTSSECLHTLRGHRHLVRSVAFSNDGQRLASGSLDMTIKIWNAASGECLQTLEGHTWPVTSVMFSKNGQQLASRSDGETTKIWDVNSGVFPQTVGGHNWPVALKVSSSSGHLLELGPSPDKTFLFESKLHSYSLSIDGVWVMRDHQRVLWLPPSYRPIKSAVAEKGVGLGTASGRITIIGFGSNG</sequence>
<dbReference type="SMART" id="SM00320">
    <property type="entry name" value="WD40"/>
    <property type="match status" value="16"/>
</dbReference>
<dbReference type="GeneID" id="98121618"/>
<feature type="repeat" description="WD" evidence="4">
    <location>
        <begin position="1177"/>
        <end position="1210"/>
    </location>
</feature>
<feature type="repeat" description="WD" evidence="4">
    <location>
        <begin position="1303"/>
        <end position="1344"/>
    </location>
</feature>
<dbReference type="Pfam" id="PF24883">
    <property type="entry name" value="NPHP3_N"/>
    <property type="match status" value="1"/>
</dbReference>
<feature type="repeat" description="WD" evidence="4">
    <location>
        <begin position="1429"/>
        <end position="1470"/>
    </location>
</feature>
<protein>
    <submittedName>
        <fullName evidence="8">Vegetative incompatibility protein HET-E-1</fullName>
    </submittedName>
</protein>
<dbReference type="SUPFAM" id="SSF50978">
    <property type="entry name" value="WD40 repeat-like"/>
    <property type="match status" value="3"/>
</dbReference>
<comment type="caution">
    <text evidence="8">The sequence shown here is derived from an EMBL/GenBank/DDBJ whole genome shotgun (WGS) entry which is preliminary data.</text>
</comment>
<accession>A0ABR4M8N9</accession>
<feature type="repeat" description="WD" evidence="4">
    <location>
        <begin position="1261"/>
        <end position="1302"/>
    </location>
</feature>
<dbReference type="InterPro" id="IPR002641">
    <property type="entry name" value="PNPLA_dom"/>
</dbReference>
<feature type="repeat" description="WD" evidence="4">
    <location>
        <begin position="1345"/>
        <end position="1386"/>
    </location>
</feature>
<feature type="domain" description="PNPLA" evidence="7">
    <location>
        <begin position="16"/>
        <end position="232"/>
    </location>
</feature>
<gene>
    <name evidence="8" type="ORF">HOO65_100049</name>
</gene>
<organism evidence="8 9">
    <name type="scientific">Ceratocystis lukuohia</name>
    <dbReference type="NCBI Taxonomy" id="2019550"/>
    <lineage>
        <taxon>Eukaryota</taxon>
        <taxon>Fungi</taxon>
        <taxon>Dikarya</taxon>
        <taxon>Ascomycota</taxon>
        <taxon>Pezizomycotina</taxon>
        <taxon>Sordariomycetes</taxon>
        <taxon>Hypocreomycetidae</taxon>
        <taxon>Microascales</taxon>
        <taxon>Ceratocystidaceae</taxon>
        <taxon>Ceratocystis</taxon>
    </lineage>
</organism>
<feature type="repeat" description="WD" evidence="4">
    <location>
        <begin position="967"/>
        <end position="1008"/>
    </location>
</feature>
<dbReference type="Pfam" id="PF00400">
    <property type="entry name" value="WD40"/>
    <property type="match status" value="12"/>
</dbReference>
<feature type="repeat" description="WD" evidence="4">
    <location>
        <begin position="1051"/>
        <end position="1092"/>
    </location>
</feature>
<evidence type="ECO:0000259" key="6">
    <source>
        <dbReference type="PROSITE" id="PS50837"/>
    </source>
</evidence>
<name>A0ABR4M8N9_9PEZI</name>
<keyword evidence="9" id="KW-1185">Reference proteome</keyword>
<dbReference type="CDD" id="cd00200">
    <property type="entry name" value="WD40"/>
    <property type="match status" value="2"/>
</dbReference>
<dbReference type="RefSeq" id="XP_070855826.1">
    <property type="nucleotide sequence ID" value="XM_071004635.1"/>
</dbReference>
<dbReference type="Gene3D" id="3.40.50.300">
    <property type="entry name" value="P-loop containing nucleotide triphosphate hydrolases"/>
    <property type="match status" value="1"/>
</dbReference>
<dbReference type="EMBL" id="JABSNW010000010">
    <property type="protein sequence ID" value="KAL2884645.1"/>
    <property type="molecule type" value="Genomic_DNA"/>
</dbReference>
<feature type="repeat" description="WD" evidence="4">
    <location>
        <begin position="1513"/>
        <end position="1554"/>
    </location>
</feature>
<feature type="repeat" description="WD" evidence="4">
    <location>
        <begin position="1009"/>
        <end position="1050"/>
    </location>
</feature>